<comment type="caution">
    <text evidence="2">The sequence shown here is derived from an EMBL/GenBank/DDBJ whole genome shotgun (WGS) entry which is preliminary data.</text>
</comment>
<proteinExistence type="predicted"/>
<evidence type="ECO:0000313" key="3">
    <source>
        <dbReference type="Proteomes" id="UP001501747"/>
    </source>
</evidence>
<protein>
    <submittedName>
        <fullName evidence="2">Uncharacterized protein</fullName>
    </submittedName>
</protein>
<evidence type="ECO:0000313" key="2">
    <source>
        <dbReference type="EMBL" id="GAA4011780.1"/>
    </source>
</evidence>
<gene>
    <name evidence="2" type="ORF">GCM10022247_37830</name>
</gene>
<accession>A0ABP7SHL3</accession>
<dbReference type="Proteomes" id="UP001501747">
    <property type="component" value="Unassembled WGS sequence"/>
</dbReference>
<organism evidence="2 3">
    <name type="scientific">Allokutzneria multivorans</name>
    <dbReference type="NCBI Taxonomy" id="1142134"/>
    <lineage>
        <taxon>Bacteria</taxon>
        <taxon>Bacillati</taxon>
        <taxon>Actinomycetota</taxon>
        <taxon>Actinomycetes</taxon>
        <taxon>Pseudonocardiales</taxon>
        <taxon>Pseudonocardiaceae</taxon>
        <taxon>Allokutzneria</taxon>
    </lineage>
</organism>
<evidence type="ECO:0000256" key="1">
    <source>
        <dbReference type="SAM" id="MobiDB-lite"/>
    </source>
</evidence>
<keyword evidence="3" id="KW-1185">Reference proteome</keyword>
<sequence length="97" mass="10263">MQRPSGDNPPWWPNSTNMPGVDITITPPASANEHSPLRSDCTAKCSATNDDEHAVSTVTAGPSRPSVYATLPEMMLAEEPVSRCPSVPSTGSCRRGP</sequence>
<reference evidence="3" key="1">
    <citation type="journal article" date="2019" name="Int. J. Syst. Evol. Microbiol.">
        <title>The Global Catalogue of Microorganisms (GCM) 10K type strain sequencing project: providing services to taxonomists for standard genome sequencing and annotation.</title>
        <authorList>
            <consortium name="The Broad Institute Genomics Platform"/>
            <consortium name="The Broad Institute Genome Sequencing Center for Infectious Disease"/>
            <person name="Wu L."/>
            <person name="Ma J."/>
        </authorList>
    </citation>
    <scope>NUCLEOTIDE SEQUENCE [LARGE SCALE GENOMIC DNA]</scope>
    <source>
        <strain evidence="3">JCM 17342</strain>
    </source>
</reference>
<feature type="region of interest" description="Disordered" evidence="1">
    <location>
        <begin position="1"/>
        <end position="43"/>
    </location>
</feature>
<name>A0ABP7SHL3_9PSEU</name>
<dbReference type="EMBL" id="BAABAL010000013">
    <property type="protein sequence ID" value="GAA4011780.1"/>
    <property type="molecule type" value="Genomic_DNA"/>
</dbReference>